<dbReference type="GO" id="GO:0000150">
    <property type="term" value="F:DNA strand exchange activity"/>
    <property type="evidence" value="ECO:0007669"/>
    <property type="project" value="InterPro"/>
</dbReference>
<keyword evidence="1" id="KW-0229">DNA integration</keyword>
<feature type="domain" description="Resolvase/invertase-type recombinase catalytic" evidence="6">
    <location>
        <begin position="2"/>
        <end position="149"/>
    </location>
</feature>
<gene>
    <name evidence="8" type="ORF">HUN01_28585</name>
</gene>
<dbReference type="KEGG" id="ned:HUN01_28585"/>
<dbReference type="PANTHER" id="PTHR30461:SF23">
    <property type="entry name" value="DNA RECOMBINASE-RELATED"/>
    <property type="match status" value="1"/>
</dbReference>
<dbReference type="InterPro" id="IPR006119">
    <property type="entry name" value="Resolv_N"/>
</dbReference>
<name>A0A7D7QIG5_9NOSO</name>
<evidence type="ECO:0000256" key="1">
    <source>
        <dbReference type="ARBA" id="ARBA00022908"/>
    </source>
</evidence>
<feature type="domain" description="Recombinase" evidence="7">
    <location>
        <begin position="158"/>
        <end position="228"/>
    </location>
</feature>
<dbReference type="SMART" id="SM00857">
    <property type="entry name" value="Resolvase"/>
    <property type="match status" value="1"/>
</dbReference>
<keyword evidence="3" id="KW-0233">DNA recombination</keyword>
<evidence type="ECO:0000313" key="9">
    <source>
        <dbReference type="Proteomes" id="UP000514713"/>
    </source>
</evidence>
<sequence>MKLVGYIRVSSAGQEDNTSLDEQVSRINAYCQALGHELIHIYREVKSGGRADNRPEFQKTVAHLQTEGIDGLIVIKPDRLGRRASDVLSFFDNIIAPQNKALIIVENNIDTSTATGKMMLGVLSVFAEFEKDQINKRTGDGRKARAKTSEYANGGAPKFGSKAENKNLVIDDEEQKVIEIIRRHHKSGKSQRAIAEYLTKNGYKSKQGKAWSGTSVGRVLTRMYPKAN</sequence>
<dbReference type="CDD" id="cd00338">
    <property type="entry name" value="Ser_Recombinase"/>
    <property type="match status" value="1"/>
</dbReference>
<dbReference type="Pfam" id="PF00239">
    <property type="entry name" value="Resolvase"/>
    <property type="match status" value="1"/>
</dbReference>
<dbReference type="InterPro" id="IPR050639">
    <property type="entry name" value="SSR_resolvase"/>
</dbReference>
<dbReference type="SUPFAM" id="SSF53041">
    <property type="entry name" value="Resolvase-like"/>
    <property type="match status" value="1"/>
</dbReference>
<dbReference type="GO" id="GO:0015074">
    <property type="term" value="P:DNA integration"/>
    <property type="evidence" value="ECO:0007669"/>
    <property type="project" value="UniProtKB-KW"/>
</dbReference>
<evidence type="ECO:0000256" key="3">
    <source>
        <dbReference type="ARBA" id="ARBA00023172"/>
    </source>
</evidence>
<dbReference type="Pfam" id="PF07508">
    <property type="entry name" value="Recombinase"/>
    <property type="match status" value="1"/>
</dbReference>
<accession>A0A7D7QIG5</accession>
<dbReference type="EMBL" id="CP054698">
    <property type="protein sequence ID" value="QMS91362.1"/>
    <property type="molecule type" value="Genomic_DNA"/>
</dbReference>
<dbReference type="PROSITE" id="PS51737">
    <property type="entry name" value="RECOMBINASE_DNA_BIND"/>
    <property type="match status" value="1"/>
</dbReference>
<dbReference type="Gene3D" id="3.90.1750.20">
    <property type="entry name" value="Putative Large Serine Recombinase, Chain B, Domain 2"/>
    <property type="match status" value="1"/>
</dbReference>
<evidence type="ECO:0000256" key="5">
    <source>
        <dbReference type="PROSITE-ProRule" id="PRU10137"/>
    </source>
</evidence>
<evidence type="ECO:0000259" key="7">
    <source>
        <dbReference type="PROSITE" id="PS51737"/>
    </source>
</evidence>
<proteinExistence type="predicted"/>
<dbReference type="Gene3D" id="3.40.50.1390">
    <property type="entry name" value="Resolvase, N-terminal catalytic domain"/>
    <property type="match status" value="1"/>
</dbReference>
<evidence type="ECO:0000259" key="6">
    <source>
        <dbReference type="PROSITE" id="PS51736"/>
    </source>
</evidence>
<dbReference type="PROSITE" id="PS51736">
    <property type="entry name" value="RECOMBINASES_3"/>
    <property type="match status" value="1"/>
</dbReference>
<evidence type="ECO:0000256" key="2">
    <source>
        <dbReference type="ARBA" id="ARBA00023125"/>
    </source>
</evidence>
<evidence type="ECO:0000313" key="8">
    <source>
        <dbReference type="EMBL" id="QMS91362.1"/>
    </source>
</evidence>
<dbReference type="InterPro" id="IPR036162">
    <property type="entry name" value="Resolvase-like_N_sf"/>
</dbReference>
<dbReference type="Proteomes" id="UP000514713">
    <property type="component" value="Chromosome"/>
</dbReference>
<feature type="active site" description="O-(5'-phospho-DNA)-serine intermediate" evidence="4 5">
    <location>
        <position position="10"/>
    </location>
</feature>
<reference evidence="9" key="1">
    <citation type="submission" date="2020-06" db="EMBL/GenBank/DDBJ databases">
        <title>Nostoc edaphicum CCNP1411 genome.</title>
        <authorList>
            <person name="Fidor A."/>
            <person name="Grabski M."/>
            <person name="Gawor J."/>
            <person name="Gromadka R."/>
            <person name="Wegrzyn G."/>
            <person name="Mazur-Marzec H."/>
        </authorList>
    </citation>
    <scope>NUCLEOTIDE SEQUENCE [LARGE SCALE GENOMIC DNA]</scope>
    <source>
        <strain evidence="9">CCNP1411</strain>
    </source>
</reference>
<keyword evidence="9" id="KW-1185">Reference proteome</keyword>
<dbReference type="GO" id="GO:0003677">
    <property type="term" value="F:DNA binding"/>
    <property type="evidence" value="ECO:0007669"/>
    <property type="project" value="UniProtKB-KW"/>
</dbReference>
<dbReference type="AlphaFoldDB" id="A0A7D7QIG5"/>
<dbReference type="InterPro" id="IPR038109">
    <property type="entry name" value="DNA_bind_recomb_sf"/>
</dbReference>
<evidence type="ECO:0000256" key="4">
    <source>
        <dbReference type="PIRSR" id="PIRSR606118-50"/>
    </source>
</evidence>
<organism evidence="8 9">
    <name type="scientific">Nostoc edaphicum CCNP1411</name>
    <dbReference type="NCBI Taxonomy" id="1472755"/>
    <lineage>
        <taxon>Bacteria</taxon>
        <taxon>Bacillati</taxon>
        <taxon>Cyanobacteriota</taxon>
        <taxon>Cyanophyceae</taxon>
        <taxon>Nostocales</taxon>
        <taxon>Nostocaceae</taxon>
        <taxon>Nostoc</taxon>
    </lineage>
</organism>
<protein>
    <submittedName>
        <fullName evidence="8">Recombinase family protein</fullName>
    </submittedName>
</protein>
<dbReference type="InterPro" id="IPR011109">
    <property type="entry name" value="DNA_bind_recombinase_dom"/>
</dbReference>
<dbReference type="PROSITE" id="PS00397">
    <property type="entry name" value="RECOMBINASES_1"/>
    <property type="match status" value="1"/>
</dbReference>
<keyword evidence="2" id="KW-0238">DNA-binding</keyword>
<dbReference type="RefSeq" id="WP_181928997.1">
    <property type="nucleotide sequence ID" value="NZ_CP054698.1"/>
</dbReference>
<dbReference type="PANTHER" id="PTHR30461">
    <property type="entry name" value="DNA-INVERTASE FROM LAMBDOID PROPHAGE"/>
    <property type="match status" value="1"/>
</dbReference>
<dbReference type="InterPro" id="IPR006118">
    <property type="entry name" value="Recombinase_CS"/>
</dbReference>